<evidence type="ECO:0000313" key="1">
    <source>
        <dbReference type="EMBL" id="RNA21181.1"/>
    </source>
</evidence>
<gene>
    <name evidence="1" type="ORF">BpHYR1_011258</name>
</gene>
<name>A0A3M7RCJ2_BRAPC</name>
<keyword evidence="2" id="KW-1185">Reference proteome</keyword>
<dbReference type="Proteomes" id="UP000276133">
    <property type="component" value="Unassembled WGS sequence"/>
</dbReference>
<accession>A0A3M7RCJ2</accession>
<dbReference type="AlphaFoldDB" id="A0A3M7RCJ2"/>
<evidence type="ECO:0000313" key="2">
    <source>
        <dbReference type="Proteomes" id="UP000276133"/>
    </source>
</evidence>
<reference evidence="1 2" key="1">
    <citation type="journal article" date="2018" name="Sci. Rep.">
        <title>Genomic signatures of local adaptation to the degree of environmental predictability in rotifers.</title>
        <authorList>
            <person name="Franch-Gras L."/>
            <person name="Hahn C."/>
            <person name="Garcia-Roger E.M."/>
            <person name="Carmona M.J."/>
            <person name="Serra M."/>
            <person name="Gomez A."/>
        </authorList>
    </citation>
    <scope>NUCLEOTIDE SEQUENCE [LARGE SCALE GENOMIC DNA]</scope>
    <source>
        <strain evidence="1">HYR1</strain>
    </source>
</reference>
<dbReference type="EMBL" id="REGN01003717">
    <property type="protein sequence ID" value="RNA21181.1"/>
    <property type="molecule type" value="Genomic_DNA"/>
</dbReference>
<organism evidence="1 2">
    <name type="scientific">Brachionus plicatilis</name>
    <name type="common">Marine rotifer</name>
    <name type="synonym">Brachionus muelleri</name>
    <dbReference type="NCBI Taxonomy" id="10195"/>
    <lineage>
        <taxon>Eukaryota</taxon>
        <taxon>Metazoa</taxon>
        <taxon>Spiralia</taxon>
        <taxon>Gnathifera</taxon>
        <taxon>Rotifera</taxon>
        <taxon>Eurotatoria</taxon>
        <taxon>Monogononta</taxon>
        <taxon>Pseudotrocha</taxon>
        <taxon>Ploima</taxon>
        <taxon>Brachionidae</taxon>
        <taxon>Brachionus</taxon>
    </lineage>
</organism>
<protein>
    <submittedName>
        <fullName evidence="1">Uncharacterized protein</fullName>
    </submittedName>
</protein>
<comment type="caution">
    <text evidence="1">The sequence shown here is derived from an EMBL/GenBank/DDBJ whole genome shotgun (WGS) entry which is preliminary data.</text>
</comment>
<proteinExistence type="predicted"/>
<sequence length="86" mass="10082">MFGILLIWAKLSDNLLVKQAVKKTVRILLDSEILKINGVKSLFTYFLALVVRSIKQSSFEYLTVSKTLQFYYRHYNDEFNKPESLC</sequence>